<evidence type="ECO:0000256" key="1">
    <source>
        <dbReference type="SAM" id="MobiDB-lite"/>
    </source>
</evidence>
<sequence length="458" mass="49077">MMRKGSKFWALLAFAALLTLAGCGGSGGNGGNGGNAGSGNASPSASPSGGSSEAPSSGDGKAPAASVKLGIMWWGADDRHEATLKALDLYSKQHPGTTFAPDYMAWDGYWQKLPALAASKTVPDILQMDAAYIQDYVAKGVLEDLSDLDLGGIVDPAVIDNLKIDGKLYGIPLSQNAQGIAFNKPALEAAGISLPQKNWTWDDYFAFAREARQKLPKGKYGIGDASSAWDWYNWYQTGNGGKPLMGDNGKTFTLDKDLFVKYQQTFADLRKEQAVPPPDKSLSFVENDPSADPMASGVVMTRGATTGSVAALYTLMPDQVDVVGIPTGPAGGGWAQSTIFLSVSANSQHKEEAKAFLKWFITDPDAGQTLKMTRGIPINPDIFKQLEPTMEPKDLIGKKIYDMSVEKALPFYSIAQGFTEWVDTYKSTMEGVMFGQTSIEDAYDKLNKLGQQIAAKNA</sequence>
<proteinExistence type="predicted"/>
<evidence type="ECO:0000313" key="4">
    <source>
        <dbReference type="Proteomes" id="UP000564644"/>
    </source>
</evidence>
<keyword evidence="4" id="KW-1185">Reference proteome</keyword>
<feature type="region of interest" description="Disordered" evidence="1">
    <location>
        <begin position="34"/>
        <end position="63"/>
    </location>
</feature>
<accession>A0A7X0SM81</accession>
<feature type="signal peptide" evidence="2">
    <location>
        <begin position="1"/>
        <end position="21"/>
    </location>
</feature>
<dbReference type="PROSITE" id="PS51257">
    <property type="entry name" value="PROKAR_LIPOPROTEIN"/>
    <property type="match status" value="1"/>
</dbReference>
<evidence type="ECO:0000256" key="2">
    <source>
        <dbReference type="SAM" id="SignalP"/>
    </source>
</evidence>
<dbReference type="AlphaFoldDB" id="A0A7X0SM81"/>
<dbReference type="PANTHER" id="PTHR43649:SF11">
    <property type="entry name" value="ABC TRANSPORTER SUBSTRATE-BINDING PROTEIN YESO-RELATED"/>
    <property type="match status" value="1"/>
</dbReference>
<protein>
    <submittedName>
        <fullName evidence="3">Extracellular solute-binding protein</fullName>
    </submittedName>
</protein>
<evidence type="ECO:0000313" key="3">
    <source>
        <dbReference type="EMBL" id="MBB6732469.1"/>
    </source>
</evidence>
<reference evidence="3 4" key="1">
    <citation type="submission" date="2020-08" db="EMBL/GenBank/DDBJ databases">
        <title>Cohnella phylogeny.</title>
        <authorList>
            <person name="Dunlap C."/>
        </authorList>
    </citation>
    <scope>NUCLEOTIDE SEQUENCE [LARGE SCALE GENOMIC DNA]</scope>
    <source>
        <strain evidence="3 4">CBP 2801</strain>
    </source>
</reference>
<feature type="chain" id="PRO_5038722058" evidence="2">
    <location>
        <begin position="22"/>
        <end position="458"/>
    </location>
</feature>
<dbReference type="PANTHER" id="PTHR43649">
    <property type="entry name" value="ARABINOSE-BINDING PROTEIN-RELATED"/>
    <property type="match status" value="1"/>
</dbReference>
<dbReference type="SUPFAM" id="SSF53850">
    <property type="entry name" value="Periplasmic binding protein-like II"/>
    <property type="match status" value="1"/>
</dbReference>
<keyword evidence="2" id="KW-0732">Signal</keyword>
<dbReference type="EMBL" id="JACJVO010000020">
    <property type="protein sequence ID" value="MBB6732469.1"/>
    <property type="molecule type" value="Genomic_DNA"/>
</dbReference>
<gene>
    <name evidence="3" type="ORF">H7C18_16230</name>
</gene>
<comment type="caution">
    <text evidence="3">The sequence shown here is derived from an EMBL/GenBank/DDBJ whole genome shotgun (WGS) entry which is preliminary data.</text>
</comment>
<dbReference type="Gene3D" id="3.40.190.10">
    <property type="entry name" value="Periplasmic binding protein-like II"/>
    <property type="match status" value="2"/>
</dbReference>
<dbReference type="Pfam" id="PF01547">
    <property type="entry name" value="SBP_bac_1"/>
    <property type="match status" value="1"/>
</dbReference>
<dbReference type="InterPro" id="IPR006059">
    <property type="entry name" value="SBP"/>
</dbReference>
<organism evidence="3 4">
    <name type="scientific">Cohnella zeiphila</name>
    <dbReference type="NCBI Taxonomy" id="2761120"/>
    <lineage>
        <taxon>Bacteria</taxon>
        <taxon>Bacillati</taxon>
        <taxon>Bacillota</taxon>
        <taxon>Bacilli</taxon>
        <taxon>Bacillales</taxon>
        <taxon>Paenibacillaceae</taxon>
        <taxon>Cohnella</taxon>
    </lineage>
</organism>
<feature type="compositionally biased region" description="Low complexity" evidence="1">
    <location>
        <begin position="38"/>
        <end position="58"/>
    </location>
</feature>
<dbReference type="InterPro" id="IPR050490">
    <property type="entry name" value="Bact_solute-bd_prot1"/>
</dbReference>
<name>A0A7X0SM81_9BACL</name>
<dbReference type="Proteomes" id="UP000564644">
    <property type="component" value="Unassembled WGS sequence"/>
</dbReference>